<gene>
    <name evidence="2" type="ordered locus">COCOR_04421</name>
</gene>
<proteinExistence type="predicted"/>
<accession>H8MFA2</accession>
<evidence type="ECO:0000313" key="2">
    <source>
        <dbReference type="EMBL" id="AFE05822.1"/>
    </source>
</evidence>
<organism evidence="2 3">
    <name type="scientific">Corallococcus coralloides (strain ATCC 25202 / DSM 2259 / NBRC 100086 / M2)</name>
    <name type="common">Myxococcus coralloides</name>
    <dbReference type="NCBI Taxonomy" id="1144275"/>
    <lineage>
        <taxon>Bacteria</taxon>
        <taxon>Pseudomonadati</taxon>
        <taxon>Myxococcota</taxon>
        <taxon>Myxococcia</taxon>
        <taxon>Myxococcales</taxon>
        <taxon>Cystobacterineae</taxon>
        <taxon>Myxococcaceae</taxon>
        <taxon>Corallococcus</taxon>
    </lineage>
</organism>
<dbReference type="Proteomes" id="UP000007587">
    <property type="component" value="Chromosome"/>
</dbReference>
<dbReference type="InParanoid" id="H8MFA2"/>
<dbReference type="EMBL" id="CP003389">
    <property type="protein sequence ID" value="AFE05822.1"/>
    <property type="molecule type" value="Genomic_DNA"/>
</dbReference>
<feature type="compositionally biased region" description="Basic and acidic residues" evidence="1">
    <location>
        <begin position="1"/>
        <end position="12"/>
    </location>
</feature>
<dbReference type="HOGENOM" id="CLU_025313_0_0_7"/>
<name>H8MFA2_CORCM</name>
<dbReference type="RefSeq" id="WP_014397230.1">
    <property type="nucleotide sequence ID" value="NC_017030.1"/>
</dbReference>
<dbReference type="OrthoDB" id="6126963at2"/>
<feature type="compositionally biased region" description="Basic and acidic residues" evidence="1">
    <location>
        <begin position="23"/>
        <end position="34"/>
    </location>
</feature>
<keyword evidence="3" id="KW-1185">Reference proteome</keyword>
<dbReference type="KEGG" id="ccx:COCOR_04421"/>
<reference evidence="3" key="2">
    <citation type="submission" date="2012-03" db="EMBL/GenBank/DDBJ databases">
        <title>Genome sequence of the fruiting myxobacterium Corallococcus coralloides DSM 2259.</title>
        <authorList>
            <person name="Huntley S."/>
            <person name="Zhang Y."/>
            <person name="Treuner-Lange A."/>
            <person name="Sensen C.W."/>
            <person name="Sogaard-Andersen L."/>
        </authorList>
    </citation>
    <scope>NUCLEOTIDE SEQUENCE [LARGE SCALE GENOMIC DNA]</scope>
    <source>
        <strain evidence="3">ATCC 25202 / DSM 2259 / NBRC 100086 / M2</strain>
    </source>
</reference>
<dbReference type="AlphaFoldDB" id="H8MFA2"/>
<evidence type="ECO:0000256" key="1">
    <source>
        <dbReference type="SAM" id="MobiDB-lite"/>
    </source>
</evidence>
<dbReference type="eggNOG" id="ENOG50314IA">
    <property type="taxonomic scope" value="Bacteria"/>
</dbReference>
<dbReference type="STRING" id="1144275.COCOR_04421"/>
<reference evidence="2 3" key="1">
    <citation type="journal article" date="2012" name="J. Bacteriol.">
        <title>Complete Genome Sequence of the Fruiting Myxobacterium Corallococcus coralloides DSM 2259.</title>
        <authorList>
            <person name="Huntley S."/>
            <person name="Zhang Y."/>
            <person name="Treuner-Lange A."/>
            <person name="Kneip S."/>
            <person name="Sensen C.W."/>
            <person name="Sogaard-Andersen L."/>
        </authorList>
    </citation>
    <scope>NUCLEOTIDE SEQUENCE [LARGE SCALE GENOMIC DNA]</scope>
    <source>
        <strain evidence="3">ATCC 25202 / DSM 2259 / NBRC 100086 / M2</strain>
    </source>
</reference>
<feature type="region of interest" description="Disordered" evidence="1">
    <location>
        <begin position="1"/>
        <end position="42"/>
    </location>
</feature>
<protein>
    <submittedName>
        <fullName evidence="2">Uncharacterized protein</fullName>
    </submittedName>
</protein>
<evidence type="ECO:0000313" key="3">
    <source>
        <dbReference type="Proteomes" id="UP000007587"/>
    </source>
</evidence>
<sequence length="745" mass="84555">MSRASDPKDWKTGKKARAAKGIQQRERQQARESTPKPPVFSRSRTQLATVYAPEVLFTFEGGRGICRSVPVAAHLSLDADVINAIRDGMKEFVENWAVRARTCRGNEVKQPLRLCLDDAFIKHGPVDEPMIDWTDKFAPTDPKQMGYEPWPLLYYCTVCRRLSEFSSIKEQVRNPLPGSCGTHRSQWRQLDVVFAHWSGDVQPLSPWRHHYDENTREIITLRSCQCGGAEFRIINKAPTFSEWRFQCVTCMRQRDVTQSDRDTLSELKPEVDAGNREWVEINMLPVSYRANSLHYVQSGRFVKLKDSRSSALLRPGCQTELMNEIAQLHRIQVQQPPDEEIEVALRDSGREDQWEDWRNYIARAIEAEKNGKQESAKRNRNHADELWREWIKAQIIPPGKVNNPTLEKQVEVQSQWARRFNPFRLTIEHDAVRKEHVEEKQKLGAAIDVLAPDRTLCDAVGEHLAAYKAETGDLLRKLGIDTLTFIRGLPICEYTFGYSRVSSGPIYHREYNGRSIPMPVRLKAFPRINNGKHPVYVLQQDNEALYVRLNESRVRAWLAANAVAGTSIDASETLGAAYLEQYRDFGTFLDDYRKRDGSQGAARNLPAYVYMLLHTLAHQMIHALAETSGLDTDGIGELIYPADLSFIVYRKGMTPDLGHVSAMWRNHHREFLRLIGEPRRLRCGSGSLCDGRGGACPACVMLPDVACTASNQLLSRSMVAGGKAPQWEGDGNAIVVGWLSSDHYA</sequence>